<organism evidence="1 2">
    <name type="scientific">Acidithiobacillus ferrooxidans</name>
    <name type="common">Thiobacillus ferrooxidans</name>
    <dbReference type="NCBI Taxonomy" id="920"/>
    <lineage>
        <taxon>Bacteria</taxon>
        <taxon>Pseudomonadati</taxon>
        <taxon>Pseudomonadota</taxon>
        <taxon>Acidithiobacillia</taxon>
        <taxon>Acidithiobacillales</taxon>
        <taxon>Acidithiobacillaceae</taxon>
        <taxon>Acidithiobacillus</taxon>
    </lineage>
</organism>
<dbReference type="Proteomes" id="UP000078302">
    <property type="component" value="Unassembled WGS sequence"/>
</dbReference>
<keyword evidence="2" id="KW-1185">Reference proteome</keyword>
<proteinExistence type="predicted"/>
<gene>
    <name evidence="1" type="ORF">A4H96_11095</name>
</gene>
<evidence type="ECO:0008006" key="3">
    <source>
        <dbReference type="Google" id="ProtNLM"/>
    </source>
</evidence>
<protein>
    <recommendedName>
        <fullName evidence="3">Integrase</fullName>
    </recommendedName>
</protein>
<name>A0A179BB45_ACIFR</name>
<dbReference type="GO" id="GO:0003677">
    <property type="term" value="F:DNA binding"/>
    <property type="evidence" value="ECO:0007669"/>
    <property type="project" value="InterPro"/>
</dbReference>
<dbReference type="InterPro" id="IPR011010">
    <property type="entry name" value="DNA_brk_join_enz"/>
</dbReference>
<evidence type="ECO:0000313" key="2">
    <source>
        <dbReference type="Proteomes" id="UP000078302"/>
    </source>
</evidence>
<evidence type="ECO:0000313" key="1">
    <source>
        <dbReference type="EMBL" id="OAP88942.1"/>
    </source>
</evidence>
<comment type="caution">
    <text evidence="1">The sequence shown here is derived from an EMBL/GenBank/DDBJ whole genome shotgun (WGS) entry which is preliminary data.</text>
</comment>
<dbReference type="RefSeq" id="WP_064219657.1">
    <property type="nucleotide sequence ID" value="NZ_LVXZ01000148.1"/>
</dbReference>
<reference evidence="1 2" key="1">
    <citation type="submission" date="2016-04" db="EMBL/GenBank/DDBJ databases">
        <title>Acidithiobacillus ferrooxidans genome sequencing and assembly.</title>
        <authorList>
            <person name="Zhou Z."/>
        </authorList>
    </citation>
    <scope>NUCLEOTIDE SEQUENCE [LARGE SCALE GENOMIC DNA]</scope>
    <source>
        <strain evidence="1 2">BY0502</strain>
    </source>
</reference>
<accession>A0A179BB45</accession>
<dbReference type="AlphaFoldDB" id="A0A179BB45"/>
<sequence length="105" mass="12212">MQAKDRSTSPSSAPWNKGKIVGQKRPFKLQEVWAIRIRLQLASRIRDLALFDLAIDSKLRGCDLVALRVSDVAHGQSLSGTWALRWTTPWRSRNKWRYRQDHSLR</sequence>
<dbReference type="EMBL" id="LVXZ01000148">
    <property type="protein sequence ID" value="OAP88942.1"/>
    <property type="molecule type" value="Genomic_DNA"/>
</dbReference>
<dbReference type="SUPFAM" id="SSF56349">
    <property type="entry name" value="DNA breaking-rejoining enzymes"/>
    <property type="match status" value="1"/>
</dbReference>